<feature type="compositionally biased region" description="Basic and acidic residues" evidence="1">
    <location>
        <begin position="16"/>
        <end position="25"/>
    </location>
</feature>
<evidence type="ECO:0000313" key="3">
    <source>
        <dbReference type="Proteomes" id="UP001204548"/>
    </source>
</evidence>
<dbReference type="RefSeq" id="WP_010539225.1">
    <property type="nucleotide sequence ID" value="NZ_JADNIY010000033.1"/>
</dbReference>
<accession>A0AAW5P311</accession>
<dbReference type="Proteomes" id="UP001204548">
    <property type="component" value="Unassembled WGS sequence"/>
</dbReference>
<proteinExistence type="predicted"/>
<evidence type="ECO:0000256" key="1">
    <source>
        <dbReference type="SAM" id="MobiDB-lite"/>
    </source>
</evidence>
<evidence type="ECO:0000313" key="2">
    <source>
        <dbReference type="EMBL" id="MCS2794901.1"/>
    </source>
</evidence>
<dbReference type="EMBL" id="JANUTS010000001">
    <property type="protein sequence ID" value="MCS2794901.1"/>
    <property type="molecule type" value="Genomic_DNA"/>
</dbReference>
<gene>
    <name evidence="2" type="ORF">NXW97_23415</name>
</gene>
<dbReference type="AlphaFoldDB" id="A0AAW5P311"/>
<sequence>MDERLIKREYWTYKEKAEKQREHNSKYGKPYDPPIEYPKDSTPKSRFLHDLMTDFAIYLRKCTECVDENYPEKYIDWAGYVADLGIDNPRVLPDGKNMSILKRIDWLCQYIDYHTDEMCANRGLLWQIGDDIKDLFHLLNKMDDKYFTDEEFSIPVMDIDMSEGAAMRDVFERME</sequence>
<organism evidence="2 3">
    <name type="scientific">Bacteroides faecis</name>
    <dbReference type="NCBI Taxonomy" id="674529"/>
    <lineage>
        <taxon>Bacteria</taxon>
        <taxon>Pseudomonadati</taxon>
        <taxon>Bacteroidota</taxon>
        <taxon>Bacteroidia</taxon>
        <taxon>Bacteroidales</taxon>
        <taxon>Bacteroidaceae</taxon>
        <taxon>Bacteroides</taxon>
    </lineage>
</organism>
<comment type="caution">
    <text evidence="2">The sequence shown here is derived from an EMBL/GenBank/DDBJ whole genome shotgun (WGS) entry which is preliminary data.</text>
</comment>
<protein>
    <submittedName>
        <fullName evidence="2">Uncharacterized protein</fullName>
    </submittedName>
</protein>
<reference evidence="2" key="1">
    <citation type="submission" date="2022-08" db="EMBL/GenBank/DDBJ databases">
        <title>Genome Sequencing of Bacteroides fragilis Group Isolates with Nanopore Technology.</title>
        <authorList>
            <person name="Tisza M.J."/>
            <person name="Smith D."/>
            <person name="Dekker J.P."/>
        </authorList>
    </citation>
    <scope>NUCLEOTIDE SEQUENCE</scope>
    <source>
        <strain evidence="2">BFG-351</strain>
    </source>
</reference>
<name>A0AAW5P311_9BACE</name>
<feature type="region of interest" description="Disordered" evidence="1">
    <location>
        <begin position="16"/>
        <end position="35"/>
    </location>
</feature>